<dbReference type="EMBL" id="LXQA010216007">
    <property type="protein sequence ID" value="MCI34659.1"/>
    <property type="molecule type" value="Genomic_DNA"/>
</dbReference>
<evidence type="ECO:0000313" key="1">
    <source>
        <dbReference type="EMBL" id="MCI34659.1"/>
    </source>
</evidence>
<feature type="non-terminal residue" evidence="1">
    <location>
        <position position="1"/>
    </location>
</feature>
<comment type="caution">
    <text evidence="1">The sequence shown here is derived from an EMBL/GenBank/DDBJ whole genome shotgun (WGS) entry which is preliminary data.</text>
</comment>
<name>A0A392REI8_9FABA</name>
<keyword evidence="2" id="KW-1185">Reference proteome</keyword>
<dbReference type="AlphaFoldDB" id="A0A392REI8"/>
<evidence type="ECO:0000313" key="2">
    <source>
        <dbReference type="Proteomes" id="UP000265520"/>
    </source>
</evidence>
<reference evidence="1 2" key="1">
    <citation type="journal article" date="2018" name="Front. Plant Sci.">
        <title>Red Clover (Trifolium pratense) and Zigzag Clover (T. medium) - A Picture of Genomic Similarities and Differences.</title>
        <authorList>
            <person name="Dluhosova J."/>
            <person name="Istvanek J."/>
            <person name="Nedelnik J."/>
            <person name="Repkova J."/>
        </authorList>
    </citation>
    <scope>NUCLEOTIDE SEQUENCE [LARGE SCALE GENOMIC DNA]</scope>
    <source>
        <strain evidence="2">cv. 10/8</strain>
        <tissue evidence="1">Leaf</tissue>
    </source>
</reference>
<proteinExistence type="predicted"/>
<keyword evidence="1" id="KW-0378">Hydrolase</keyword>
<protein>
    <submittedName>
        <fullName evidence="1">Ubiquitin carboxyl-terminal hydrolase 8-like</fullName>
    </submittedName>
</protein>
<sequence>PVDLDKKKGIVYASSPGSSYGPMKIINNIFNSDLVFNLQREEESRHVLENGEVGVSGRDFALVSGDMWLQALKWFKLECSLMQHFGINMWFRLRIS</sequence>
<organism evidence="1 2">
    <name type="scientific">Trifolium medium</name>
    <dbReference type="NCBI Taxonomy" id="97028"/>
    <lineage>
        <taxon>Eukaryota</taxon>
        <taxon>Viridiplantae</taxon>
        <taxon>Streptophyta</taxon>
        <taxon>Embryophyta</taxon>
        <taxon>Tracheophyta</taxon>
        <taxon>Spermatophyta</taxon>
        <taxon>Magnoliopsida</taxon>
        <taxon>eudicotyledons</taxon>
        <taxon>Gunneridae</taxon>
        <taxon>Pentapetalae</taxon>
        <taxon>rosids</taxon>
        <taxon>fabids</taxon>
        <taxon>Fabales</taxon>
        <taxon>Fabaceae</taxon>
        <taxon>Papilionoideae</taxon>
        <taxon>50 kb inversion clade</taxon>
        <taxon>NPAAA clade</taxon>
        <taxon>Hologalegina</taxon>
        <taxon>IRL clade</taxon>
        <taxon>Trifolieae</taxon>
        <taxon>Trifolium</taxon>
    </lineage>
</organism>
<dbReference type="GO" id="GO:0016787">
    <property type="term" value="F:hydrolase activity"/>
    <property type="evidence" value="ECO:0007669"/>
    <property type="project" value="UniProtKB-KW"/>
</dbReference>
<dbReference type="Proteomes" id="UP000265520">
    <property type="component" value="Unassembled WGS sequence"/>
</dbReference>
<accession>A0A392REI8</accession>